<keyword evidence="2" id="KW-1185">Reference proteome</keyword>
<organism evidence="1 2">
    <name type="scientific">[Candida] jaroonii</name>
    <dbReference type="NCBI Taxonomy" id="467808"/>
    <lineage>
        <taxon>Eukaryota</taxon>
        <taxon>Fungi</taxon>
        <taxon>Dikarya</taxon>
        <taxon>Ascomycota</taxon>
        <taxon>Saccharomycotina</taxon>
        <taxon>Pichiomycetes</taxon>
        <taxon>Debaryomycetaceae</taxon>
        <taxon>Yamadazyma</taxon>
    </lineage>
</organism>
<comment type="caution">
    <text evidence="1">The sequence shown here is derived from an EMBL/GenBank/DDBJ whole genome shotgun (WGS) entry which is preliminary data.</text>
</comment>
<reference evidence="1" key="1">
    <citation type="submission" date="2022-06" db="EMBL/GenBank/DDBJ databases">
        <authorList>
            <person name="Legras J.-L."/>
            <person name="Devillers H."/>
            <person name="Grondin C."/>
        </authorList>
    </citation>
    <scope>NUCLEOTIDE SEQUENCE</scope>
    <source>
        <strain evidence="1">CLIB 1444</strain>
    </source>
</reference>
<proteinExistence type="predicted"/>
<dbReference type="EMBL" id="CALSDN010000001">
    <property type="protein sequence ID" value="CAH6718556.1"/>
    <property type="molecule type" value="Genomic_DNA"/>
</dbReference>
<protein>
    <submittedName>
        <fullName evidence="1">Uncharacterized protein</fullName>
    </submittedName>
</protein>
<evidence type="ECO:0000313" key="1">
    <source>
        <dbReference type="EMBL" id="CAH6718556.1"/>
    </source>
</evidence>
<evidence type="ECO:0000313" key="2">
    <source>
        <dbReference type="Proteomes" id="UP001152531"/>
    </source>
</evidence>
<sequence>MSDAVPLLPNDITDDESELSPDSPQPSKLFKNYRFRNLLAFNLSGFFAISFVIFLTSSQPFFISQILRIDNNRIGKIIGLLGVVDELTSILTSPLIGSLNDKINNSNLLLNGSKLIVFGSFLLITISFLIYGLWDFHSWYQLIVPRIIFAVGITSGMSMIPVLLHQLIYSDFKFSKIFYWKRNTDTPNSNLNKNGKYSAMIGIATGLGAIFSVSCFLSLPVKLSIDFDLTAKEGLKLSFVIIGSISILVGLFMLTFLYSFPTKNSSVSYFQLLATGWSKFLSSSSVKIACIGGFIARSTSVLIAVFIPLYVYKFYYQNGLCDADGLPSKTNCYDGYVFAAIMSGVVQTIGLISSPFWGYAIDKFGKVPCLVTSSLFGIVGNLLMVLFNLDDPRSALVFFLVSLVGISQIGTVITSMSLISVENDIVGSISGIYNLFGGLGILLLNQFGGFTIDYWSLSPFFIMGLFNAILIVSCFFSTRT</sequence>
<name>A0ACA9Y2I6_9ASCO</name>
<dbReference type="Proteomes" id="UP001152531">
    <property type="component" value="Unassembled WGS sequence"/>
</dbReference>
<accession>A0ACA9Y2I6</accession>
<gene>
    <name evidence="1" type="ORF">CLIB1444_01S09362</name>
</gene>